<proteinExistence type="inferred from homology"/>
<dbReference type="PANTHER" id="PTHR13420:SF7">
    <property type="entry name" value="UPF0235 PROTEIN C15ORF40"/>
    <property type="match status" value="1"/>
</dbReference>
<comment type="similarity">
    <text evidence="1 2">Belongs to the UPF0235 family.</text>
</comment>
<organism evidence="3 4">
    <name type="scientific">Candidatus Liberibacter americanus str. Sao Paulo</name>
    <dbReference type="NCBI Taxonomy" id="1261131"/>
    <lineage>
        <taxon>Bacteria</taxon>
        <taxon>Pseudomonadati</taxon>
        <taxon>Pseudomonadota</taxon>
        <taxon>Alphaproteobacteria</taxon>
        <taxon>Hyphomicrobiales</taxon>
        <taxon>Rhizobiaceae</taxon>
        <taxon>Liberibacter</taxon>
    </lineage>
</organism>
<dbReference type="Proteomes" id="UP000017862">
    <property type="component" value="Chromosome"/>
</dbReference>
<evidence type="ECO:0000313" key="4">
    <source>
        <dbReference type="Proteomes" id="UP000017862"/>
    </source>
</evidence>
<dbReference type="STRING" id="1261131.lam_914"/>
<evidence type="ECO:0000256" key="2">
    <source>
        <dbReference type="HAMAP-Rule" id="MF_00634"/>
    </source>
</evidence>
<dbReference type="InterPro" id="IPR036591">
    <property type="entry name" value="YggU-like_sf"/>
</dbReference>
<protein>
    <recommendedName>
        <fullName evidence="2">UPF0235 protein lam_914</fullName>
    </recommendedName>
</protein>
<dbReference type="AlphaFoldDB" id="U6B8S2"/>
<dbReference type="PATRIC" id="fig|1261131.3.peg.875"/>
<dbReference type="Gene3D" id="3.30.1200.10">
    <property type="entry name" value="YggU-like"/>
    <property type="match status" value="1"/>
</dbReference>
<dbReference type="InterPro" id="IPR003746">
    <property type="entry name" value="DUF167"/>
</dbReference>
<dbReference type="Pfam" id="PF02594">
    <property type="entry name" value="DUF167"/>
    <property type="match status" value="1"/>
</dbReference>
<dbReference type="HAMAP" id="MF_00634">
    <property type="entry name" value="UPF0235"/>
    <property type="match status" value="1"/>
</dbReference>
<dbReference type="KEGG" id="lar:lam_914"/>
<evidence type="ECO:0000256" key="1">
    <source>
        <dbReference type="ARBA" id="ARBA00010364"/>
    </source>
</evidence>
<reference evidence="3 4" key="1">
    <citation type="journal article" date="2014" name="Mol. Plant Microbe Interact.">
        <title>The complete genome sequence of Candidatus Liberibacter americanus, associated with citrus Huanglongbing.</title>
        <authorList>
            <person name="Wulff N.A."/>
            <person name="Zhang S."/>
            <person name="Setubal J.C."/>
            <person name="Almeida N.F."/>
            <person name="Martins E.C."/>
            <person name="Harakava R."/>
            <person name="Kumar D."/>
            <person name="Rangel L.T."/>
            <person name="Foissac X."/>
            <person name="Bove J."/>
            <person name="Gabriel D.W."/>
        </authorList>
    </citation>
    <scope>NUCLEOTIDE SEQUENCE [LARGE SCALE GENOMIC DNA]</scope>
    <source>
        <strain evidence="3 4">Sao Paulo</strain>
    </source>
</reference>
<gene>
    <name evidence="3" type="ORF">lam_914</name>
</gene>
<dbReference type="SMART" id="SM01152">
    <property type="entry name" value="DUF167"/>
    <property type="match status" value="1"/>
</dbReference>
<dbReference type="EMBL" id="CP006604">
    <property type="protein sequence ID" value="AHA28246.1"/>
    <property type="molecule type" value="Genomic_DNA"/>
</dbReference>
<keyword evidence="4" id="KW-1185">Reference proteome</keyword>
<dbReference type="eggNOG" id="COG1872">
    <property type="taxonomic scope" value="Bacteria"/>
</dbReference>
<name>U6B8S2_9HYPH</name>
<dbReference type="HOGENOM" id="CLU_130694_6_2_5"/>
<dbReference type="NCBIfam" id="TIGR00251">
    <property type="entry name" value="DUF167 family protein"/>
    <property type="match status" value="1"/>
</dbReference>
<dbReference type="GO" id="GO:0005737">
    <property type="term" value="C:cytoplasm"/>
    <property type="evidence" value="ECO:0007669"/>
    <property type="project" value="TreeGrafter"/>
</dbReference>
<accession>U6B8S2</accession>
<dbReference type="PANTHER" id="PTHR13420">
    <property type="entry name" value="UPF0235 PROTEIN C15ORF40"/>
    <property type="match status" value="1"/>
</dbReference>
<evidence type="ECO:0000313" key="3">
    <source>
        <dbReference type="EMBL" id="AHA28246.1"/>
    </source>
</evidence>
<sequence length="92" mass="10349">MFIIDVQIISNAKRSGLVSLKILQNSSVYIKIKVNSPPEKGKANQEMIKMLSKILSVKKSSIKIISGERISSKKLHIDANKKDLMEILEQQI</sequence>
<dbReference type="SUPFAM" id="SSF69786">
    <property type="entry name" value="YggU-like"/>
    <property type="match status" value="1"/>
</dbReference>